<accession>A0AAE1LAC3</accession>
<comment type="caution">
    <text evidence="2">The sequence shown here is derived from an EMBL/GenBank/DDBJ whole genome shotgun (WGS) entry which is preliminary data.</text>
</comment>
<gene>
    <name evidence="2" type="ORF">KUF71_021192</name>
</gene>
<reference evidence="2" key="2">
    <citation type="journal article" date="2023" name="BMC Genomics">
        <title>Pest status, molecular evolution, and epigenetic factors derived from the genome assembly of Frankliniella fusca, a thysanopteran phytovirus vector.</title>
        <authorList>
            <person name="Catto M.A."/>
            <person name="Labadie P.E."/>
            <person name="Jacobson A.L."/>
            <person name="Kennedy G.G."/>
            <person name="Srinivasan R."/>
            <person name="Hunt B.G."/>
        </authorList>
    </citation>
    <scope>NUCLEOTIDE SEQUENCE</scope>
    <source>
        <strain evidence="2">PL_HMW_Pooled</strain>
    </source>
</reference>
<feature type="region of interest" description="Disordered" evidence="1">
    <location>
        <begin position="109"/>
        <end position="130"/>
    </location>
</feature>
<dbReference type="EMBL" id="JAHWGI010000268">
    <property type="protein sequence ID" value="KAK3911464.1"/>
    <property type="molecule type" value="Genomic_DNA"/>
</dbReference>
<sequence>MENIEKKDLSDLFNWIHTLETIAKKSENAFVGENEEEIAAQTLPNVADSDLQSELKIQARQELASLPILALLRKCKTITSGLNLKLHDGKLKQEVDTRWMSILTMPESFFPPPPPPPPAPSQADSAVDGATADNKKKVELQISEEEIVLMEELITVLTPSNVAIKLFEKEKDPTIQHVLPEYFILKNHIAPRLGPSPPAIVKLREILTEQLTLKYLPNIKDRHIVGAFL</sequence>
<dbReference type="Proteomes" id="UP001219518">
    <property type="component" value="Unassembled WGS sequence"/>
</dbReference>
<feature type="compositionally biased region" description="Pro residues" evidence="1">
    <location>
        <begin position="109"/>
        <end position="120"/>
    </location>
</feature>
<evidence type="ECO:0000313" key="2">
    <source>
        <dbReference type="EMBL" id="KAK3911464.1"/>
    </source>
</evidence>
<keyword evidence="3" id="KW-1185">Reference proteome</keyword>
<name>A0AAE1LAC3_9NEOP</name>
<dbReference type="AlphaFoldDB" id="A0AAE1LAC3"/>
<proteinExistence type="predicted"/>
<organism evidence="2 3">
    <name type="scientific">Frankliniella fusca</name>
    <dbReference type="NCBI Taxonomy" id="407009"/>
    <lineage>
        <taxon>Eukaryota</taxon>
        <taxon>Metazoa</taxon>
        <taxon>Ecdysozoa</taxon>
        <taxon>Arthropoda</taxon>
        <taxon>Hexapoda</taxon>
        <taxon>Insecta</taxon>
        <taxon>Pterygota</taxon>
        <taxon>Neoptera</taxon>
        <taxon>Paraneoptera</taxon>
        <taxon>Thysanoptera</taxon>
        <taxon>Terebrantia</taxon>
        <taxon>Thripoidea</taxon>
        <taxon>Thripidae</taxon>
        <taxon>Frankliniella</taxon>
    </lineage>
</organism>
<evidence type="ECO:0000256" key="1">
    <source>
        <dbReference type="SAM" id="MobiDB-lite"/>
    </source>
</evidence>
<protein>
    <submittedName>
        <fullName evidence="2">ATP synthase subunit beta</fullName>
    </submittedName>
</protein>
<evidence type="ECO:0000313" key="3">
    <source>
        <dbReference type="Proteomes" id="UP001219518"/>
    </source>
</evidence>
<reference evidence="2" key="1">
    <citation type="submission" date="2021-07" db="EMBL/GenBank/DDBJ databases">
        <authorList>
            <person name="Catto M.A."/>
            <person name="Jacobson A."/>
            <person name="Kennedy G."/>
            <person name="Labadie P."/>
            <person name="Hunt B.G."/>
            <person name="Srinivasan R."/>
        </authorList>
    </citation>
    <scope>NUCLEOTIDE SEQUENCE</scope>
    <source>
        <strain evidence="2">PL_HMW_Pooled</strain>
        <tissue evidence="2">Head</tissue>
    </source>
</reference>